<sequence length="368" mass="42544">MLSLNRLCIKPGAYFPHVSSAELILSKRFVHQFNAKQTAKKLYETLGVAENCEDETLRLAFVHLAKRFHPDSGAPEADAIRFSEIESAYREIRKIRNAQKDAEASLEVEDFNYLDFQHTAPQHRHYLTFNVGIGTPSKRQRLHTIERAQKAVDNVMEHRLKKLQAEERNTLIGMDKQKAKDIKTRYGMDRLVEDLIQEAMNKGEFTDLPGMGKPLKTTNATNPYVDFVTHKLNQILIDNGFTPEWIQLSKEIREETEELKKKLSEARNDVSKLPLTPKDELIWNDKLEKFKTTTRQINNKIDKYNLLVPILQKQMLHIRLDKLAEKALSIPPSKNIKKYSDTSHENSKVSMSQDLFNLISDLFSKKIT</sequence>
<dbReference type="Proteomes" id="UP000075809">
    <property type="component" value="Unassembled WGS sequence"/>
</dbReference>
<dbReference type="PANTHER" id="PTHR39158">
    <property type="entry name" value="OS08G0560600 PROTEIN"/>
    <property type="match status" value="1"/>
</dbReference>
<evidence type="ECO:0000259" key="1">
    <source>
        <dbReference type="PROSITE" id="PS50076"/>
    </source>
</evidence>
<organism evidence="2 3">
    <name type="scientific">Mycetomoellerius zeteki</name>
    <dbReference type="NCBI Taxonomy" id="64791"/>
    <lineage>
        <taxon>Eukaryota</taxon>
        <taxon>Metazoa</taxon>
        <taxon>Ecdysozoa</taxon>
        <taxon>Arthropoda</taxon>
        <taxon>Hexapoda</taxon>
        <taxon>Insecta</taxon>
        <taxon>Pterygota</taxon>
        <taxon>Neoptera</taxon>
        <taxon>Endopterygota</taxon>
        <taxon>Hymenoptera</taxon>
        <taxon>Apocrita</taxon>
        <taxon>Aculeata</taxon>
        <taxon>Formicoidea</taxon>
        <taxon>Formicidae</taxon>
        <taxon>Myrmicinae</taxon>
        <taxon>Mycetomoellerius</taxon>
    </lineage>
</organism>
<dbReference type="Gene3D" id="1.10.287.110">
    <property type="entry name" value="DnaJ domain"/>
    <property type="match status" value="1"/>
</dbReference>
<dbReference type="STRING" id="64791.A0A151XAD1"/>
<dbReference type="SMART" id="SM00271">
    <property type="entry name" value="DnaJ"/>
    <property type="match status" value="1"/>
</dbReference>
<dbReference type="PANTHER" id="PTHR39158:SF1">
    <property type="entry name" value="DNAJ HOMOLOG SUBFAMILY C MEMBER 28"/>
    <property type="match status" value="1"/>
</dbReference>
<keyword evidence="3" id="KW-1185">Reference proteome</keyword>
<dbReference type="EMBL" id="KQ982339">
    <property type="protein sequence ID" value="KYQ57331.1"/>
    <property type="molecule type" value="Genomic_DNA"/>
</dbReference>
<proteinExistence type="predicted"/>
<evidence type="ECO:0000313" key="3">
    <source>
        <dbReference type="Proteomes" id="UP000075809"/>
    </source>
</evidence>
<dbReference type="InterPro" id="IPR052573">
    <property type="entry name" value="DnaJ_C_subfamily_28"/>
</dbReference>
<dbReference type="PROSITE" id="PS50076">
    <property type="entry name" value="DNAJ_2"/>
    <property type="match status" value="1"/>
</dbReference>
<gene>
    <name evidence="2" type="ORF">ALC60_03649</name>
</gene>
<dbReference type="InterPro" id="IPR036869">
    <property type="entry name" value="J_dom_sf"/>
</dbReference>
<reference evidence="2 3" key="1">
    <citation type="submission" date="2015-09" db="EMBL/GenBank/DDBJ databases">
        <title>Trachymyrmex zeteki WGS genome.</title>
        <authorList>
            <person name="Nygaard S."/>
            <person name="Hu H."/>
            <person name="Boomsma J."/>
            <person name="Zhang G."/>
        </authorList>
    </citation>
    <scope>NUCLEOTIDE SEQUENCE [LARGE SCALE GENOMIC DNA]</scope>
    <source>
        <strain evidence="2">Tzet28-1</strain>
        <tissue evidence="2">Whole body</tissue>
    </source>
</reference>
<feature type="domain" description="J" evidence="1">
    <location>
        <begin position="41"/>
        <end position="97"/>
    </location>
</feature>
<dbReference type="SUPFAM" id="SSF46565">
    <property type="entry name" value="Chaperone J-domain"/>
    <property type="match status" value="1"/>
</dbReference>
<dbReference type="Pfam" id="PF09350">
    <property type="entry name" value="DJC28_CD"/>
    <property type="match status" value="1"/>
</dbReference>
<dbReference type="InterPro" id="IPR001623">
    <property type="entry name" value="DnaJ_domain"/>
</dbReference>
<dbReference type="CDD" id="cd06257">
    <property type="entry name" value="DnaJ"/>
    <property type="match status" value="1"/>
</dbReference>
<name>A0A151XAD1_9HYME</name>
<dbReference type="InterPro" id="IPR018961">
    <property type="entry name" value="DnaJ_homolog_subfam-C_membr-28"/>
</dbReference>
<evidence type="ECO:0000313" key="2">
    <source>
        <dbReference type="EMBL" id="KYQ57331.1"/>
    </source>
</evidence>
<accession>A0A151XAD1</accession>
<dbReference type="AlphaFoldDB" id="A0A151XAD1"/>
<protein>
    <submittedName>
        <fullName evidence="2">DnaJ like protein subfamily C member 28</fullName>
    </submittedName>
</protein>
<dbReference type="Pfam" id="PF00226">
    <property type="entry name" value="DnaJ"/>
    <property type="match status" value="1"/>
</dbReference>